<keyword evidence="4" id="KW-1185">Reference proteome</keyword>
<dbReference type="EMBL" id="ML975155">
    <property type="protein sequence ID" value="KAF1813151.1"/>
    <property type="molecule type" value="Genomic_DNA"/>
</dbReference>
<evidence type="ECO:0000259" key="2">
    <source>
        <dbReference type="PROSITE" id="PS51782"/>
    </source>
</evidence>
<dbReference type="Gene3D" id="3.10.350.10">
    <property type="entry name" value="LysM domain"/>
    <property type="match status" value="1"/>
</dbReference>
<feature type="compositionally biased region" description="Basic and acidic residues" evidence="1">
    <location>
        <begin position="168"/>
        <end position="184"/>
    </location>
</feature>
<proteinExistence type="predicted"/>
<feature type="compositionally biased region" description="Polar residues" evidence="1">
    <location>
        <begin position="60"/>
        <end position="78"/>
    </location>
</feature>
<dbReference type="SUPFAM" id="SSF54106">
    <property type="entry name" value="LysM domain"/>
    <property type="match status" value="1"/>
</dbReference>
<reference evidence="3 5" key="1">
    <citation type="submission" date="2020-01" db="EMBL/GenBank/DDBJ databases">
        <authorList>
            <consortium name="DOE Joint Genome Institute"/>
            <person name="Haridas S."/>
            <person name="Albert R."/>
            <person name="Binder M."/>
            <person name="Bloem J."/>
            <person name="Labutti K."/>
            <person name="Salamov A."/>
            <person name="Andreopoulos B."/>
            <person name="Baker S.E."/>
            <person name="Barry K."/>
            <person name="Bills G."/>
            <person name="Bluhm B.H."/>
            <person name="Cannon C."/>
            <person name="Castanera R."/>
            <person name="Culley D.E."/>
            <person name="Daum C."/>
            <person name="Ezra D."/>
            <person name="Gonzalez J.B."/>
            <person name="Henrissat B."/>
            <person name="Kuo A."/>
            <person name="Liang C."/>
            <person name="Lipzen A."/>
            <person name="Lutzoni F."/>
            <person name="Magnuson J."/>
            <person name="Mondo S."/>
            <person name="Nolan M."/>
            <person name="Ohm R."/>
            <person name="Pangilinan J."/>
            <person name="Park H.-J."/>
            <person name="Ramirez L."/>
            <person name="Alfaro M."/>
            <person name="Sun H."/>
            <person name="Tritt A."/>
            <person name="Yoshinaga Y."/>
            <person name="Zwiers L.-H."/>
            <person name="Turgeon B.G."/>
            <person name="Goodwin S.B."/>
            <person name="Spatafora J.W."/>
            <person name="Crous P.W."/>
            <person name="Grigoriev I.V."/>
        </authorList>
    </citation>
    <scope>NUCLEOTIDE SEQUENCE</scope>
    <source>
        <strain evidence="3 5">CBS 781.70</strain>
    </source>
</reference>
<dbReference type="InterPro" id="IPR018392">
    <property type="entry name" value="LysM"/>
</dbReference>
<organism evidence="3">
    <name type="scientific">Eremomyces bilateralis CBS 781.70</name>
    <dbReference type="NCBI Taxonomy" id="1392243"/>
    <lineage>
        <taxon>Eukaryota</taxon>
        <taxon>Fungi</taxon>
        <taxon>Dikarya</taxon>
        <taxon>Ascomycota</taxon>
        <taxon>Pezizomycotina</taxon>
        <taxon>Dothideomycetes</taxon>
        <taxon>Dothideomycetes incertae sedis</taxon>
        <taxon>Eremomycetales</taxon>
        <taxon>Eremomycetaceae</taxon>
        <taxon>Eremomyces</taxon>
    </lineage>
</organism>
<feature type="region of interest" description="Disordered" evidence="1">
    <location>
        <begin position="362"/>
        <end position="438"/>
    </location>
</feature>
<feature type="compositionally biased region" description="Polar residues" evidence="1">
    <location>
        <begin position="1"/>
        <end position="14"/>
    </location>
</feature>
<feature type="compositionally biased region" description="Polar residues" evidence="1">
    <location>
        <begin position="550"/>
        <end position="559"/>
    </location>
</feature>
<protein>
    <recommendedName>
        <fullName evidence="2">LysM domain-containing protein</fullName>
    </recommendedName>
</protein>
<name>A0A6G1G5D1_9PEZI</name>
<dbReference type="AlphaFoldDB" id="A0A6G1G5D1"/>
<feature type="region of interest" description="Disordered" evidence="1">
    <location>
        <begin position="297"/>
        <end position="336"/>
    </location>
</feature>
<evidence type="ECO:0000256" key="1">
    <source>
        <dbReference type="SAM" id="MobiDB-lite"/>
    </source>
</evidence>
<accession>A0A6G1G5D1</accession>
<reference evidence="5" key="3">
    <citation type="submission" date="2025-04" db="UniProtKB">
        <authorList>
            <consortium name="RefSeq"/>
        </authorList>
    </citation>
    <scope>IDENTIFICATION</scope>
    <source>
        <strain evidence="5">CBS 781.70</strain>
    </source>
</reference>
<feature type="region of interest" description="Disordered" evidence="1">
    <location>
        <begin position="1"/>
        <end position="107"/>
    </location>
</feature>
<feature type="compositionally biased region" description="Low complexity" evidence="1">
    <location>
        <begin position="410"/>
        <end position="438"/>
    </location>
</feature>
<dbReference type="InterPro" id="IPR036779">
    <property type="entry name" value="LysM_dom_sf"/>
</dbReference>
<feature type="region of interest" description="Disordered" evidence="1">
    <location>
        <begin position="585"/>
        <end position="628"/>
    </location>
</feature>
<gene>
    <name evidence="3 5" type="ORF">P152DRAFT_433963</name>
</gene>
<dbReference type="PANTHER" id="PTHR20932">
    <property type="entry name" value="LYSM AND PUTATIVE PEPTIDOGLYCAN-BINDING DOMAIN-CONTAINING PROTEIN"/>
    <property type="match status" value="1"/>
</dbReference>
<dbReference type="RefSeq" id="XP_033534782.1">
    <property type="nucleotide sequence ID" value="XM_033677478.1"/>
</dbReference>
<feature type="compositionally biased region" description="Polar residues" evidence="1">
    <location>
        <begin position="119"/>
        <end position="128"/>
    </location>
</feature>
<evidence type="ECO:0000313" key="5">
    <source>
        <dbReference type="RefSeq" id="XP_033534782.1"/>
    </source>
</evidence>
<dbReference type="PANTHER" id="PTHR20932:SF8">
    <property type="entry name" value="LD22649P"/>
    <property type="match status" value="1"/>
</dbReference>
<evidence type="ECO:0000313" key="4">
    <source>
        <dbReference type="Proteomes" id="UP000504638"/>
    </source>
</evidence>
<dbReference type="Pfam" id="PF01476">
    <property type="entry name" value="LysM"/>
    <property type="match status" value="1"/>
</dbReference>
<evidence type="ECO:0000313" key="3">
    <source>
        <dbReference type="EMBL" id="KAF1813151.1"/>
    </source>
</evidence>
<feature type="domain" description="LysM" evidence="2">
    <location>
        <begin position="223"/>
        <end position="267"/>
    </location>
</feature>
<dbReference type="PROSITE" id="PS51782">
    <property type="entry name" value="LYSM"/>
    <property type="match status" value="1"/>
</dbReference>
<sequence length="628" mass="67774">MTSNSHATKPSSQWEAGAMESASSLRPRTRRLISGLDEELVTSPSSRVPSPGRSPHSPFHSRSASPIPSTHPSRTAANRNLRPSPLLEVDEGFTPGRRQVSSGALSSLWSTSWGSIQGLASTMLGSDSPNPPTPPQRRKRPEQPHISRSRDTPLKWGPSSRSQSSPGIREDMDAKARALKKRDLLYGSAQPDTMGRFKRRNSDDQSTDTPGTEEQAGQAALVYLHLVQPRDTLPGLSIKYGCDLSTLRRANRMWINDSIQTRKHILVPVESSNVKGQRVVEPHDTTEEDLLLEGDELPSTRRSTPSIQEIPPKTNGWHLSENGNIPEPVPTESAEPPWKHESWVLLPNGKKTIEIVRLPRRSMGFFPPPRRKSQSYTDASMPGTPRRSMDVGRAGAGKGSSGTPRPSLQSSTRPRALSRLSSTSTSTTRPKPRFFTTPGVGTLDHTVCLPGPADDPLNRFFGHRLPNVHPPEDPFGGNAGGYSENGAFFPPQTWSSDAADGLGKGAEWHRQFAALNAQGGLQSSGPNLEDVPVHVERWLRKMAARAANALNESSATGKNTDAGLDGKGLRDGGGGDLIELMDSFEIGDNDEHGTADGPSGTTGVGLRDNEGVRGRFQGKGDGKGAKGD</sequence>
<feature type="compositionally biased region" description="Basic and acidic residues" evidence="1">
    <location>
        <begin position="141"/>
        <end position="153"/>
    </location>
</feature>
<feature type="compositionally biased region" description="Low complexity" evidence="1">
    <location>
        <begin position="43"/>
        <end position="58"/>
    </location>
</feature>
<dbReference type="OrthoDB" id="2192830at2759"/>
<feature type="region of interest" description="Disordered" evidence="1">
    <location>
        <begin position="550"/>
        <end position="570"/>
    </location>
</feature>
<feature type="region of interest" description="Disordered" evidence="1">
    <location>
        <begin position="119"/>
        <end position="215"/>
    </location>
</feature>
<reference evidence="5" key="2">
    <citation type="submission" date="2020-04" db="EMBL/GenBank/DDBJ databases">
        <authorList>
            <consortium name="NCBI Genome Project"/>
        </authorList>
    </citation>
    <scope>NUCLEOTIDE SEQUENCE</scope>
    <source>
        <strain evidence="5">CBS 781.70</strain>
    </source>
</reference>
<dbReference type="Proteomes" id="UP000504638">
    <property type="component" value="Unplaced"/>
</dbReference>
<dbReference type="CDD" id="cd00118">
    <property type="entry name" value="LysM"/>
    <property type="match status" value="1"/>
</dbReference>
<feature type="compositionally biased region" description="Basic and acidic residues" evidence="1">
    <location>
        <begin position="607"/>
        <end position="628"/>
    </location>
</feature>
<dbReference type="GeneID" id="54418048"/>
<dbReference type="InterPro" id="IPR045030">
    <property type="entry name" value="LYSM1-4"/>
</dbReference>